<dbReference type="AlphaFoldDB" id="A0A1Z4EBP5"/>
<dbReference type="Gene3D" id="3.30.530.20">
    <property type="match status" value="1"/>
</dbReference>
<reference evidence="2" key="1">
    <citation type="submission" date="2017-06" db="EMBL/GenBank/DDBJ databases">
        <title>Complete Genome Sequence of Mycobacterium shigaense.</title>
        <authorList>
            <person name="Fukano H."/>
            <person name="Yoshida M."/>
            <person name="Kazumi Y."/>
            <person name="Ogura Y."/>
            <person name="Mitarai S."/>
            <person name="Hayashi T."/>
            <person name="Hoshino Y."/>
        </authorList>
    </citation>
    <scope>NUCLEOTIDE SEQUENCE [LARGE SCALE GENOMIC DNA]</scope>
    <source>
        <strain evidence="2">UN-152</strain>
    </source>
</reference>
<proteinExistence type="predicted"/>
<dbReference type="RefSeq" id="WP_096436350.1">
    <property type="nucleotide sequence ID" value="NZ_AP018164.1"/>
</dbReference>
<name>A0A1Z4EBP5_9MYCO</name>
<dbReference type="EMBL" id="AP018164">
    <property type="protein sequence ID" value="BAX90391.1"/>
    <property type="molecule type" value="Genomic_DNA"/>
</dbReference>
<dbReference type="KEGG" id="mshg:MSG_00225"/>
<gene>
    <name evidence="1" type="ORF">MSG_00225</name>
</gene>
<dbReference type="InterPro" id="IPR023393">
    <property type="entry name" value="START-like_dom_sf"/>
</dbReference>
<sequence length="159" mass="17800">MSWWTVHADRMLSEWVPAPPEAVRGFYVDLDNIRLVHPLIVSVETVSRTETDAGYQQTYRVVDRIPLGPFTIRTVYQARLRVPTHGDVLTEADQSPGVRLRGTVSFDPVDGGTRVTERIGITAPRLLAGVTIREGAKAHIKMLAGIRSHFESETPRRSQ</sequence>
<dbReference type="Pfam" id="PF10604">
    <property type="entry name" value="Polyketide_cyc2"/>
    <property type="match status" value="1"/>
</dbReference>
<accession>A0A1Z4EBP5</accession>
<evidence type="ECO:0000313" key="1">
    <source>
        <dbReference type="EMBL" id="BAX90391.1"/>
    </source>
</evidence>
<dbReference type="Proteomes" id="UP000217736">
    <property type="component" value="Chromosome"/>
</dbReference>
<protein>
    <submittedName>
        <fullName evidence="1">Uncharacterized protein</fullName>
    </submittedName>
</protein>
<dbReference type="InterPro" id="IPR019587">
    <property type="entry name" value="Polyketide_cyclase/dehydratase"/>
</dbReference>
<organism evidence="1 2">
    <name type="scientific">Mycobacterium shigaense</name>
    <dbReference type="NCBI Taxonomy" id="722731"/>
    <lineage>
        <taxon>Bacteria</taxon>
        <taxon>Bacillati</taxon>
        <taxon>Actinomycetota</taxon>
        <taxon>Actinomycetes</taxon>
        <taxon>Mycobacteriales</taxon>
        <taxon>Mycobacteriaceae</taxon>
        <taxon>Mycobacterium</taxon>
        <taxon>Mycobacterium simiae complex</taxon>
    </lineage>
</organism>
<dbReference type="OrthoDB" id="72630at2"/>
<evidence type="ECO:0000313" key="2">
    <source>
        <dbReference type="Proteomes" id="UP000217736"/>
    </source>
</evidence>
<dbReference type="SUPFAM" id="SSF55961">
    <property type="entry name" value="Bet v1-like"/>
    <property type="match status" value="1"/>
</dbReference>
<keyword evidence="2" id="KW-1185">Reference proteome</keyword>
<dbReference type="CDD" id="cd07812">
    <property type="entry name" value="SRPBCC"/>
    <property type="match status" value="1"/>
</dbReference>